<dbReference type="Pfam" id="PF00480">
    <property type="entry name" value="ROK"/>
    <property type="match status" value="1"/>
</dbReference>
<sequence>MEEAKYSIGVDIGGTKISFGIVSHDGKILEKATYSTPQETRESIIDLMKEKITIFLERAKLLKIQIVGIGIGTAGQIDFEKGRVLSGTTNIKDWNDVPLRDIFTKKFDLPVWVDNDVNALTLAEQQLGVGKNVKDLICLALGTGVGGGVISGGNMIRGAWGGAAELGHITVDMNGPVCNCGLNGCLEVYSSGTGIANRMREKLKEYHPVQDSKLSYYQGHLDQVTSKVVFDLMNEGNHLAIEVVEKALEAFAYAIVSIIHTFNPSLIILAGGVLNDGNWFIKRVKDKVGGLGMQSLVSPVEFKMAELGPDAGLIGAALQPWVYDEV</sequence>
<dbReference type="InterPro" id="IPR049874">
    <property type="entry name" value="ROK_cs"/>
</dbReference>
<dbReference type="AlphaFoldDB" id="A0A852TPM0"/>
<accession>A0A852TPM0</accession>
<reference evidence="3" key="1">
    <citation type="submission" date="2020-07" db="EMBL/GenBank/DDBJ databases">
        <authorList>
            <person name="Partida-Martinez L."/>
            <person name="Huntemann M."/>
            <person name="Clum A."/>
            <person name="Wang J."/>
            <person name="Palaniappan K."/>
            <person name="Ritter S."/>
            <person name="Chen I.-M."/>
            <person name="Stamatis D."/>
            <person name="Reddy T."/>
            <person name="O'Malley R."/>
            <person name="Daum C."/>
            <person name="Shapiro N."/>
            <person name="Ivanova N."/>
            <person name="Kyrpides N."/>
            <person name="Woyke T."/>
        </authorList>
    </citation>
    <scope>NUCLEOTIDE SEQUENCE [LARGE SCALE GENOMIC DNA]</scope>
    <source>
        <strain evidence="3">AT2.8</strain>
    </source>
</reference>
<dbReference type="PANTHER" id="PTHR18964:SF149">
    <property type="entry name" value="BIFUNCTIONAL UDP-N-ACETYLGLUCOSAMINE 2-EPIMERASE_N-ACETYLMANNOSAMINE KINASE"/>
    <property type="match status" value="1"/>
</dbReference>
<dbReference type="SUPFAM" id="SSF53067">
    <property type="entry name" value="Actin-like ATPase domain"/>
    <property type="match status" value="1"/>
</dbReference>
<dbReference type="GO" id="GO:0009384">
    <property type="term" value="F:N-acylmannosamine kinase activity"/>
    <property type="evidence" value="ECO:0007669"/>
    <property type="project" value="TreeGrafter"/>
</dbReference>
<dbReference type="InterPro" id="IPR000600">
    <property type="entry name" value="ROK"/>
</dbReference>
<dbReference type="GO" id="GO:0008761">
    <property type="term" value="F:UDP-N-acetylglucosamine 2-epimerase activity"/>
    <property type="evidence" value="ECO:0007669"/>
    <property type="project" value="TreeGrafter"/>
</dbReference>
<protein>
    <submittedName>
        <fullName evidence="2">Glucokinase</fullName>
        <ecNumber evidence="2">2.7.1.2</ecNumber>
    </submittedName>
</protein>
<dbReference type="Proteomes" id="UP000548423">
    <property type="component" value="Unassembled WGS sequence"/>
</dbReference>
<dbReference type="PROSITE" id="PS01125">
    <property type="entry name" value="ROK"/>
    <property type="match status" value="1"/>
</dbReference>
<name>A0A852TPM0_9BACI</name>
<proteinExistence type="inferred from homology"/>
<evidence type="ECO:0000313" key="2">
    <source>
        <dbReference type="EMBL" id="NYE09008.1"/>
    </source>
</evidence>
<organism evidence="2 3">
    <name type="scientific">Neobacillus niacini</name>
    <dbReference type="NCBI Taxonomy" id="86668"/>
    <lineage>
        <taxon>Bacteria</taxon>
        <taxon>Bacillati</taxon>
        <taxon>Bacillota</taxon>
        <taxon>Bacilli</taxon>
        <taxon>Bacillales</taxon>
        <taxon>Bacillaceae</taxon>
        <taxon>Neobacillus</taxon>
    </lineage>
</organism>
<dbReference type="GO" id="GO:0004340">
    <property type="term" value="F:glucokinase activity"/>
    <property type="evidence" value="ECO:0007669"/>
    <property type="project" value="UniProtKB-EC"/>
</dbReference>
<evidence type="ECO:0000256" key="1">
    <source>
        <dbReference type="ARBA" id="ARBA00006479"/>
    </source>
</evidence>
<dbReference type="EC" id="2.7.1.2" evidence="2"/>
<comment type="similarity">
    <text evidence="1">Belongs to the ROK (NagC/XylR) family.</text>
</comment>
<gene>
    <name evidence="2" type="ORF">F4694_005865</name>
</gene>
<evidence type="ECO:0000313" key="3">
    <source>
        <dbReference type="Proteomes" id="UP000548423"/>
    </source>
</evidence>
<reference evidence="3" key="2">
    <citation type="submission" date="2020-08" db="EMBL/GenBank/DDBJ databases">
        <title>The Agave Microbiome: Exploring the role of microbial communities in plant adaptations to desert environments.</title>
        <authorList>
            <person name="Partida-Martinez L.P."/>
        </authorList>
    </citation>
    <scope>NUCLEOTIDE SEQUENCE [LARGE SCALE GENOMIC DNA]</scope>
    <source>
        <strain evidence="3">AT2.8</strain>
    </source>
</reference>
<keyword evidence="2" id="KW-0808">Transferase</keyword>
<comment type="caution">
    <text evidence="2">The sequence shown here is derived from an EMBL/GenBank/DDBJ whole genome shotgun (WGS) entry which is preliminary data.</text>
</comment>
<dbReference type="Gene3D" id="3.30.420.40">
    <property type="match status" value="2"/>
</dbReference>
<dbReference type="InterPro" id="IPR043129">
    <property type="entry name" value="ATPase_NBD"/>
</dbReference>
<dbReference type="PANTHER" id="PTHR18964">
    <property type="entry name" value="ROK (REPRESSOR, ORF, KINASE) FAMILY"/>
    <property type="match status" value="1"/>
</dbReference>
<dbReference type="EMBL" id="JACCBX010000017">
    <property type="protein sequence ID" value="NYE09008.1"/>
    <property type="molecule type" value="Genomic_DNA"/>
</dbReference>